<keyword evidence="5" id="KW-1185">Reference proteome</keyword>
<feature type="region of interest" description="Disordered" evidence="1">
    <location>
        <begin position="114"/>
        <end position="186"/>
    </location>
</feature>
<name>A0AAV5WFI7_9BILA</name>
<keyword evidence="2" id="KW-1133">Transmembrane helix</keyword>
<feature type="transmembrane region" description="Helical" evidence="2">
    <location>
        <begin position="56"/>
        <end position="74"/>
    </location>
</feature>
<gene>
    <name evidence="4" type="ORF">PFISCL1PPCAC_20677</name>
</gene>
<evidence type="ECO:0000313" key="5">
    <source>
        <dbReference type="Proteomes" id="UP001432322"/>
    </source>
</evidence>
<keyword evidence="3" id="KW-0732">Signal</keyword>
<comment type="caution">
    <text evidence="4">The sequence shown here is derived from an EMBL/GenBank/DDBJ whole genome shotgun (WGS) entry which is preliminary data.</text>
</comment>
<keyword evidence="2" id="KW-0472">Membrane</keyword>
<organism evidence="4 5">
    <name type="scientific">Pristionchus fissidentatus</name>
    <dbReference type="NCBI Taxonomy" id="1538716"/>
    <lineage>
        <taxon>Eukaryota</taxon>
        <taxon>Metazoa</taxon>
        <taxon>Ecdysozoa</taxon>
        <taxon>Nematoda</taxon>
        <taxon>Chromadorea</taxon>
        <taxon>Rhabditida</taxon>
        <taxon>Rhabditina</taxon>
        <taxon>Diplogasteromorpha</taxon>
        <taxon>Diplogasteroidea</taxon>
        <taxon>Neodiplogasteridae</taxon>
        <taxon>Pristionchus</taxon>
    </lineage>
</organism>
<evidence type="ECO:0000256" key="2">
    <source>
        <dbReference type="SAM" id="Phobius"/>
    </source>
</evidence>
<feature type="compositionally biased region" description="Polar residues" evidence="1">
    <location>
        <begin position="143"/>
        <end position="154"/>
    </location>
</feature>
<feature type="chain" id="PRO_5043551654" evidence="3">
    <location>
        <begin position="20"/>
        <end position="186"/>
    </location>
</feature>
<evidence type="ECO:0000256" key="1">
    <source>
        <dbReference type="SAM" id="MobiDB-lite"/>
    </source>
</evidence>
<sequence>MFSPYFLVYAFFFITVTMAQERSSKEEEDLNDLSCMTCHSTNTQKTDRPLWIAMKSYLILMITLVFVIIALFILQAKFSKFFDPLFEICALLAKLMNCCSRKGEEEVVRPIDAEEGRIMSRSGSRQSRQPSSLGLRPIDDSTSRLSFSGTTNNFVKMESRRPSSCTPSRTAQTEPLNTEVVSPALL</sequence>
<evidence type="ECO:0000313" key="4">
    <source>
        <dbReference type="EMBL" id="GMT29380.1"/>
    </source>
</evidence>
<reference evidence="4" key="1">
    <citation type="submission" date="2023-10" db="EMBL/GenBank/DDBJ databases">
        <title>Genome assembly of Pristionchus species.</title>
        <authorList>
            <person name="Yoshida K."/>
            <person name="Sommer R.J."/>
        </authorList>
    </citation>
    <scope>NUCLEOTIDE SEQUENCE</scope>
    <source>
        <strain evidence="4">RS5133</strain>
    </source>
</reference>
<accession>A0AAV5WFI7</accession>
<dbReference type="AlphaFoldDB" id="A0AAV5WFI7"/>
<protein>
    <submittedName>
        <fullName evidence="4">Uncharacterized protein</fullName>
    </submittedName>
</protein>
<evidence type="ECO:0000256" key="3">
    <source>
        <dbReference type="SAM" id="SignalP"/>
    </source>
</evidence>
<feature type="compositionally biased region" description="Polar residues" evidence="1">
    <location>
        <begin position="171"/>
        <end position="180"/>
    </location>
</feature>
<dbReference type="EMBL" id="BTSY01000005">
    <property type="protein sequence ID" value="GMT29380.1"/>
    <property type="molecule type" value="Genomic_DNA"/>
</dbReference>
<feature type="compositionally biased region" description="Low complexity" evidence="1">
    <location>
        <begin position="120"/>
        <end position="136"/>
    </location>
</feature>
<proteinExistence type="predicted"/>
<keyword evidence="2" id="KW-0812">Transmembrane</keyword>
<feature type="signal peptide" evidence="3">
    <location>
        <begin position="1"/>
        <end position="19"/>
    </location>
</feature>
<dbReference type="Proteomes" id="UP001432322">
    <property type="component" value="Unassembled WGS sequence"/>
</dbReference>